<dbReference type="SUPFAM" id="SSF49373">
    <property type="entry name" value="Invasin/intimin cell-adhesion fragments"/>
    <property type="match status" value="1"/>
</dbReference>
<feature type="signal peptide" evidence="2">
    <location>
        <begin position="1"/>
        <end position="26"/>
    </location>
</feature>
<feature type="compositionally biased region" description="Polar residues" evidence="1">
    <location>
        <begin position="127"/>
        <end position="146"/>
    </location>
</feature>
<dbReference type="Pfam" id="PF02368">
    <property type="entry name" value="Big_2"/>
    <property type="match status" value="1"/>
</dbReference>
<dbReference type="Gene3D" id="2.60.40.1080">
    <property type="match status" value="1"/>
</dbReference>
<keyword evidence="2" id="KW-0732">Signal</keyword>
<dbReference type="Pfam" id="PF00963">
    <property type="entry name" value="Cohesin"/>
    <property type="match status" value="1"/>
</dbReference>
<dbReference type="InterPro" id="IPR042229">
    <property type="entry name" value="Listeria/Bacterioides_rpt_sf"/>
</dbReference>
<sequence length="397" mass="43500">MMRRHVSKRKKYLVIGLILCLTMAGAASNADAKQIKKTKKIYLSLKTKKMRVGQTFKLKVKKVKPDKASKKVKWKSGNKRIATVSSSGVVKAKKAGTVKITAVSKSNKKVKAFCRVIVQPAKKTSLTARTPEVTQRPQVTAQPTTKPDNKPMVEPSVRSSSKPTTEPTIQPSSEPITEPTVQPSNEPTTRPDGVYTVRFVDYDDTVLKEETVEAGKAAEAPEVPKRIGYIFRAWDKEYDNVTQDLVIMATYEKDMTPAIIVGDAVAQPGAKTVQVPVYINSNPGILGMTLAINYDDNAMTLANAVNGDAFKDVLVLTKANALQNNCNFTWDGEAITKDNVKDGVMLLLVFDIPEDAKEGKYNVGFYYNSGDIVNGDLLPIDLELRNGTVTITKDASN</sequence>
<evidence type="ECO:0000256" key="1">
    <source>
        <dbReference type="SAM" id="MobiDB-lite"/>
    </source>
</evidence>
<feature type="compositionally biased region" description="Polar residues" evidence="1">
    <location>
        <begin position="157"/>
        <end position="188"/>
    </location>
</feature>
<evidence type="ECO:0000313" key="5">
    <source>
        <dbReference type="Proteomes" id="UP000637513"/>
    </source>
</evidence>
<protein>
    <submittedName>
        <fullName evidence="4">Ig-like domain-containing protein</fullName>
    </submittedName>
</protein>
<dbReference type="Proteomes" id="UP000637513">
    <property type="component" value="Unassembled WGS sequence"/>
</dbReference>
<dbReference type="InterPro" id="IPR003343">
    <property type="entry name" value="Big_2"/>
</dbReference>
<dbReference type="RefSeq" id="WP_249302395.1">
    <property type="nucleotide sequence ID" value="NZ_JACRSW010000001.1"/>
</dbReference>
<feature type="chain" id="PRO_5045360985" evidence="2">
    <location>
        <begin position="27"/>
        <end position="397"/>
    </location>
</feature>
<dbReference type="Gene3D" id="2.60.40.4270">
    <property type="entry name" value="Listeria-Bacteroides repeat domain"/>
    <property type="match status" value="1"/>
</dbReference>
<keyword evidence="5" id="KW-1185">Reference proteome</keyword>
<dbReference type="SUPFAM" id="SSF49384">
    <property type="entry name" value="Carbohydrate-binding domain"/>
    <property type="match status" value="1"/>
</dbReference>
<dbReference type="InterPro" id="IPR002102">
    <property type="entry name" value="Cohesin_dom"/>
</dbReference>
<evidence type="ECO:0000259" key="3">
    <source>
        <dbReference type="SMART" id="SM00635"/>
    </source>
</evidence>
<dbReference type="EMBL" id="JACRSW010000001">
    <property type="protein sequence ID" value="MBC8556333.1"/>
    <property type="molecule type" value="Genomic_DNA"/>
</dbReference>
<accession>A0ABR7MRK6</accession>
<dbReference type="SMART" id="SM00635">
    <property type="entry name" value="BID_2"/>
    <property type="match status" value="1"/>
</dbReference>
<dbReference type="CDD" id="cd08548">
    <property type="entry name" value="Type_I_cohesin_like"/>
    <property type="match status" value="1"/>
</dbReference>
<evidence type="ECO:0000313" key="4">
    <source>
        <dbReference type="EMBL" id="MBC8556333.1"/>
    </source>
</evidence>
<reference evidence="4 5" key="1">
    <citation type="submission" date="2020-08" db="EMBL/GenBank/DDBJ databases">
        <title>Genome public.</title>
        <authorList>
            <person name="Liu C."/>
            <person name="Sun Q."/>
        </authorList>
    </citation>
    <scope>NUCLEOTIDE SEQUENCE [LARGE SCALE GENOMIC DNA]</scope>
    <source>
        <strain evidence="4 5">BX3</strain>
    </source>
</reference>
<comment type="caution">
    <text evidence="4">The sequence shown here is derived from an EMBL/GenBank/DDBJ whole genome shotgun (WGS) entry which is preliminary data.</text>
</comment>
<evidence type="ECO:0000256" key="2">
    <source>
        <dbReference type="SAM" id="SignalP"/>
    </source>
</evidence>
<proteinExistence type="predicted"/>
<dbReference type="Gene3D" id="2.60.40.680">
    <property type="match status" value="1"/>
</dbReference>
<feature type="domain" description="BIG2" evidence="3">
    <location>
        <begin position="37"/>
        <end position="113"/>
    </location>
</feature>
<gene>
    <name evidence="4" type="ORF">H8700_01155</name>
</gene>
<organism evidence="4 5">
    <name type="scientific">Jutongia hominis</name>
    <dbReference type="NCBI Taxonomy" id="2763664"/>
    <lineage>
        <taxon>Bacteria</taxon>
        <taxon>Bacillati</taxon>
        <taxon>Bacillota</taxon>
        <taxon>Clostridia</taxon>
        <taxon>Lachnospirales</taxon>
        <taxon>Lachnospiraceae</taxon>
        <taxon>Jutongia</taxon>
    </lineage>
</organism>
<name>A0ABR7MRK6_9FIRM</name>
<dbReference type="InterPro" id="IPR008964">
    <property type="entry name" value="Invasin/intimin_cell_adhesion"/>
</dbReference>
<dbReference type="InterPro" id="IPR008965">
    <property type="entry name" value="CBM2/CBM3_carb-bd_dom_sf"/>
</dbReference>
<feature type="region of interest" description="Disordered" evidence="1">
    <location>
        <begin position="127"/>
        <end position="193"/>
    </location>
</feature>